<name>A0A4D6KS13_VIGUN</name>
<organism evidence="1 2">
    <name type="scientific">Vigna unguiculata</name>
    <name type="common">Cowpea</name>
    <dbReference type="NCBI Taxonomy" id="3917"/>
    <lineage>
        <taxon>Eukaryota</taxon>
        <taxon>Viridiplantae</taxon>
        <taxon>Streptophyta</taxon>
        <taxon>Embryophyta</taxon>
        <taxon>Tracheophyta</taxon>
        <taxon>Spermatophyta</taxon>
        <taxon>Magnoliopsida</taxon>
        <taxon>eudicotyledons</taxon>
        <taxon>Gunneridae</taxon>
        <taxon>Pentapetalae</taxon>
        <taxon>rosids</taxon>
        <taxon>fabids</taxon>
        <taxon>Fabales</taxon>
        <taxon>Fabaceae</taxon>
        <taxon>Papilionoideae</taxon>
        <taxon>50 kb inversion clade</taxon>
        <taxon>NPAAA clade</taxon>
        <taxon>indigoferoid/millettioid clade</taxon>
        <taxon>Phaseoleae</taxon>
        <taxon>Vigna</taxon>
    </lineage>
</organism>
<gene>
    <name evidence="1" type="ORF">DEO72_LG1g2982</name>
</gene>
<protein>
    <recommendedName>
        <fullName evidence="3">SAM domain-containing protein</fullName>
    </recommendedName>
</protein>
<dbReference type="EMBL" id="CP039345">
    <property type="protein sequence ID" value="QCD79343.1"/>
    <property type="molecule type" value="Genomic_DNA"/>
</dbReference>
<reference evidence="1 2" key="1">
    <citation type="submission" date="2019-04" db="EMBL/GenBank/DDBJ databases">
        <title>An improved genome assembly and genetic linkage map for asparagus bean, Vigna unguiculata ssp. sesquipedialis.</title>
        <authorList>
            <person name="Xia Q."/>
            <person name="Zhang R."/>
            <person name="Dong Y."/>
        </authorList>
    </citation>
    <scope>NUCLEOTIDE SEQUENCE [LARGE SCALE GENOMIC DNA]</scope>
    <source>
        <tissue evidence="1">Leaf</tissue>
    </source>
</reference>
<dbReference type="AlphaFoldDB" id="A0A4D6KS13"/>
<dbReference type="Proteomes" id="UP000501690">
    <property type="component" value="Linkage Group LG1"/>
</dbReference>
<keyword evidence="2" id="KW-1185">Reference proteome</keyword>
<accession>A0A4D6KS13</accession>
<evidence type="ECO:0000313" key="2">
    <source>
        <dbReference type="Proteomes" id="UP000501690"/>
    </source>
</evidence>
<sequence length="170" mass="18589">MVSLGLGNMMLTRTCPLVVLPLRTSPLVVLLYEPPRWYSYSTDLPARSPTHVIHQPRTSPHAASLKREHGTYEPTSLVSPYETKTVPETPGAAEVPLGKICTDRLAANASLDEFLLSLGLKKYLISFQAEEALIENIRTQHDDGTAIVLSVVLEATKIVEIKAKLENSAG</sequence>
<proteinExistence type="predicted"/>
<evidence type="ECO:0008006" key="3">
    <source>
        <dbReference type="Google" id="ProtNLM"/>
    </source>
</evidence>
<evidence type="ECO:0000313" key="1">
    <source>
        <dbReference type="EMBL" id="QCD79343.1"/>
    </source>
</evidence>